<reference evidence="2 3" key="1">
    <citation type="journal article" date="2018" name="BMC Genomics">
        <title>Whole genome sequencing and function prediction of 133 gut anaerobes isolated from chicken caecum in pure cultures.</title>
        <authorList>
            <person name="Medvecky M."/>
            <person name="Cejkova D."/>
            <person name="Polansky O."/>
            <person name="Karasova D."/>
            <person name="Kubasova T."/>
            <person name="Cizek A."/>
            <person name="Rychlik I."/>
        </authorList>
    </citation>
    <scope>NUCLEOTIDE SEQUENCE [LARGE SCALE GENOMIC DNA]</scope>
    <source>
        <strain evidence="2 3">An13</strain>
    </source>
</reference>
<dbReference type="RefSeq" id="WP_087360397.1">
    <property type="nucleotide sequence ID" value="NZ_JACJKO010000056.1"/>
</dbReference>
<keyword evidence="2" id="KW-0418">Kinase</keyword>
<dbReference type="Proteomes" id="UP000195305">
    <property type="component" value="Unassembled WGS sequence"/>
</dbReference>
<evidence type="ECO:0000313" key="2">
    <source>
        <dbReference type="EMBL" id="OUQ30776.1"/>
    </source>
</evidence>
<dbReference type="Pfam" id="PF00480">
    <property type="entry name" value="ROK"/>
    <property type="match status" value="2"/>
</dbReference>
<dbReference type="PANTHER" id="PTHR18964">
    <property type="entry name" value="ROK (REPRESSOR, ORF, KINASE) FAMILY"/>
    <property type="match status" value="1"/>
</dbReference>
<name>A0A1Y4SLJ7_9FIRM</name>
<evidence type="ECO:0000313" key="3">
    <source>
        <dbReference type="Proteomes" id="UP000195305"/>
    </source>
</evidence>
<sequence length="291" mass="32373">MKYLVLDVGGSSIKYALMDEQAQIYERGSTPTPQDTLEHFIETIGQLYDDYKGGIEGIALSMPGIIDPQKGYCFTGGALSYIRDIPMKEKLQQRCPCPITIGNDAKCAGAAELGFGNLQDVEDGVVIVLGTAVGGCVIHQGEVQYGKHFFGGEFSMIFSHGIDGEDFWWATNGILGLLKCVQKRLSTQQEYTGIEIFEMANQGHLEVQKAIKDFVTILVKRIYSLQCVLDPEKFVIGGGISAQPLLFEYIQQVNDEIFENNDYYVKPVIEPCYYRNDANLVGALYQFLNQK</sequence>
<evidence type="ECO:0000256" key="1">
    <source>
        <dbReference type="ARBA" id="ARBA00006479"/>
    </source>
</evidence>
<dbReference type="CDD" id="cd24152">
    <property type="entry name" value="ASKHA_NBD_ROK-like"/>
    <property type="match status" value="1"/>
</dbReference>
<dbReference type="GO" id="GO:0016301">
    <property type="term" value="F:kinase activity"/>
    <property type="evidence" value="ECO:0007669"/>
    <property type="project" value="UniProtKB-KW"/>
</dbReference>
<dbReference type="AlphaFoldDB" id="A0A1Y4SLJ7"/>
<dbReference type="SUPFAM" id="SSF53067">
    <property type="entry name" value="Actin-like ATPase domain"/>
    <property type="match status" value="1"/>
</dbReference>
<protein>
    <submittedName>
        <fullName evidence="2">Sugar kinase</fullName>
    </submittedName>
</protein>
<dbReference type="InterPro" id="IPR043129">
    <property type="entry name" value="ATPase_NBD"/>
</dbReference>
<keyword evidence="2" id="KW-0808">Transferase</keyword>
<dbReference type="Gene3D" id="3.30.420.40">
    <property type="match status" value="2"/>
</dbReference>
<proteinExistence type="inferred from homology"/>
<dbReference type="InterPro" id="IPR000600">
    <property type="entry name" value="ROK"/>
</dbReference>
<comment type="caution">
    <text evidence="2">The sequence shown here is derived from an EMBL/GenBank/DDBJ whole genome shotgun (WGS) entry which is preliminary data.</text>
</comment>
<accession>A0A1Y4SLJ7</accession>
<dbReference type="PANTHER" id="PTHR18964:SF170">
    <property type="entry name" value="SUGAR KINASE"/>
    <property type="match status" value="1"/>
</dbReference>
<organism evidence="2 3">
    <name type="scientific">Massilimicrobiota timonensis</name>
    <dbReference type="NCBI Taxonomy" id="1776392"/>
    <lineage>
        <taxon>Bacteria</taxon>
        <taxon>Bacillati</taxon>
        <taxon>Bacillota</taxon>
        <taxon>Erysipelotrichia</taxon>
        <taxon>Erysipelotrichales</taxon>
        <taxon>Erysipelotrichaceae</taxon>
        <taxon>Massilimicrobiota</taxon>
    </lineage>
</organism>
<gene>
    <name evidence="2" type="ORF">B5E75_13700</name>
</gene>
<comment type="similarity">
    <text evidence="1">Belongs to the ROK (NagC/XylR) family.</text>
</comment>
<dbReference type="EMBL" id="NFLJ01000063">
    <property type="protein sequence ID" value="OUQ30776.1"/>
    <property type="molecule type" value="Genomic_DNA"/>
</dbReference>
<dbReference type="OrthoDB" id="9795247at2"/>
<keyword evidence="3" id="KW-1185">Reference proteome</keyword>